<dbReference type="GO" id="GO:0071713">
    <property type="term" value="F:para-aminobenzoyl-glutamate hydrolase activity"/>
    <property type="evidence" value="ECO:0007669"/>
    <property type="project" value="TreeGrafter"/>
</dbReference>
<dbReference type="InterPro" id="IPR036264">
    <property type="entry name" value="Bact_exopeptidase_dim_dom"/>
</dbReference>
<dbReference type="SUPFAM" id="SSF53187">
    <property type="entry name" value="Zn-dependent exopeptidases"/>
    <property type="match status" value="1"/>
</dbReference>
<comment type="caution">
    <text evidence="2">The sequence shown here is derived from an EMBL/GenBank/DDBJ whole genome shotgun (WGS) entry which is preliminary data.</text>
</comment>
<dbReference type="InterPro" id="IPR017439">
    <property type="entry name" value="Amidohydrolase"/>
</dbReference>
<name>A0A6N7W1H4_ACIFE</name>
<evidence type="ECO:0000259" key="1">
    <source>
        <dbReference type="Pfam" id="PF07687"/>
    </source>
</evidence>
<dbReference type="Pfam" id="PF07687">
    <property type="entry name" value="M20_dimer"/>
    <property type="match status" value="1"/>
</dbReference>
<accession>A0A6N7W1H4</accession>
<dbReference type="PIRSF" id="PIRSF037227">
    <property type="entry name" value="Aminobenzoyl-glu_utiliz_pB"/>
    <property type="match status" value="1"/>
</dbReference>
<dbReference type="Gene3D" id="3.40.630.10">
    <property type="entry name" value="Zn peptidases"/>
    <property type="match status" value="2"/>
</dbReference>
<reference evidence="2 3" key="1">
    <citation type="submission" date="2019-08" db="EMBL/GenBank/DDBJ databases">
        <title>In-depth cultivation of the pig gut microbiome towards novel bacterial diversity and tailored functional studies.</title>
        <authorList>
            <person name="Wylensek D."/>
            <person name="Hitch T.C.A."/>
            <person name="Clavel T."/>
        </authorList>
    </citation>
    <scope>NUCLEOTIDE SEQUENCE [LARGE SCALE GENOMIC DNA]</scope>
    <source>
        <strain evidence="2 3">WCA-389-WT-5B</strain>
    </source>
</reference>
<dbReference type="InterPro" id="IPR017145">
    <property type="entry name" value="Aminobenzoyl-glu_utiliz_pB"/>
</dbReference>
<keyword evidence="2" id="KW-0378">Hydrolase</keyword>
<dbReference type="Gene3D" id="3.30.70.360">
    <property type="match status" value="1"/>
</dbReference>
<feature type="domain" description="Peptidase M20 dimerisation" evidence="1">
    <location>
        <begin position="178"/>
        <end position="270"/>
    </location>
</feature>
<sequence>MNLEPYEKELEKLNACIWDFAELKFQEFQSAQAMEDLLERHGFQVTRGLAHMPTAFVAEYGSGKPVIAILGEYDALSGLSQEDGIWEEKPREGNPNGHGCGHCLLGTAAVGAGLLLKDYLAAHPGRGTVRVYGCPAEEGGSGKTYLTREGAFADVDAALTWHPGTQNEVMVGSNQANIQAAFTFRGRAAHAAAAPQNGRSALDAVELMDVGVNYMREHMADYDRVHYAILDTGGVSPNVVQPKAEVLYLVRSRTNEETKRLYDRVVNIARGAALMTETELSVRLDKAVSNLVPNRTLGKVLHDAMVQVGAPLRTEAEKAFLKKFQDQLAPERVWQDPGMAPFPDPELREELIRKDPTGAYILPYQPTNAVAMGSSDTGDVSYVTPLAQFAAACFAIGTSAHSWQWVAQDKGTVALKGCFFAARVLAEGARTLYEQPAVLQEARAELEKRMAGRTYQCPIPPDVMPRGYGK</sequence>
<dbReference type="InterPro" id="IPR052030">
    <property type="entry name" value="Peptidase_M20/M20A_hydrolases"/>
</dbReference>
<dbReference type="NCBIfam" id="TIGR01891">
    <property type="entry name" value="amidohydrolases"/>
    <property type="match status" value="1"/>
</dbReference>
<gene>
    <name evidence="2" type="ORF">FX155_05485</name>
</gene>
<dbReference type="AlphaFoldDB" id="A0A6N7W1H4"/>
<dbReference type="SUPFAM" id="SSF55031">
    <property type="entry name" value="Bacterial exopeptidase dimerisation domain"/>
    <property type="match status" value="1"/>
</dbReference>
<organism evidence="2 3">
    <name type="scientific">Acidaminococcus fermentans</name>
    <dbReference type="NCBI Taxonomy" id="905"/>
    <lineage>
        <taxon>Bacteria</taxon>
        <taxon>Bacillati</taxon>
        <taxon>Bacillota</taxon>
        <taxon>Negativicutes</taxon>
        <taxon>Acidaminococcales</taxon>
        <taxon>Acidaminococcaceae</taxon>
        <taxon>Acidaminococcus</taxon>
    </lineage>
</organism>
<dbReference type="RefSeq" id="WP_022488040.1">
    <property type="nucleotide sequence ID" value="NZ_VULN01000006.1"/>
</dbReference>
<dbReference type="PANTHER" id="PTHR30575">
    <property type="entry name" value="PEPTIDASE M20"/>
    <property type="match status" value="1"/>
</dbReference>
<dbReference type="PANTHER" id="PTHR30575:SF0">
    <property type="entry name" value="XAA-ARG DIPEPTIDASE"/>
    <property type="match status" value="1"/>
</dbReference>
<dbReference type="GO" id="GO:0046657">
    <property type="term" value="P:folic acid catabolic process"/>
    <property type="evidence" value="ECO:0007669"/>
    <property type="project" value="TreeGrafter"/>
</dbReference>
<proteinExistence type="predicted"/>
<dbReference type="Proteomes" id="UP000441455">
    <property type="component" value="Unassembled WGS sequence"/>
</dbReference>
<dbReference type="InterPro" id="IPR002933">
    <property type="entry name" value="Peptidase_M20"/>
</dbReference>
<protein>
    <submittedName>
        <fullName evidence="2">Amidohydrolase</fullName>
    </submittedName>
</protein>
<dbReference type="EMBL" id="VULN01000006">
    <property type="protein sequence ID" value="MSS82046.1"/>
    <property type="molecule type" value="Genomic_DNA"/>
</dbReference>
<evidence type="ECO:0000313" key="2">
    <source>
        <dbReference type="EMBL" id="MSS82046.1"/>
    </source>
</evidence>
<dbReference type="OrthoDB" id="9781032at2"/>
<dbReference type="FunFam" id="3.30.70.360:FF:000004">
    <property type="entry name" value="Peptidase M20 domain-containing protein 2"/>
    <property type="match status" value="1"/>
</dbReference>
<dbReference type="InterPro" id="IPR011650">
    <property type="entry name" value="Peptidase_M20_dimer"/>
</dbReference>
<dbReference type="GO" id="GO:0016805">
    <property type="term" value="F:dipeptidase activity"/>
    <property type="evidence" value="ECO:0007669"/>
    <property type="project" value="TreeGrafter"/>
</dbReference>
<dbReference type="Pfam" id="PF01546">
    <property type="entry name" value="Peptidase_M20"/>
    <property type="match status" value="1"/>
</dbReference>
<evidence type="ECO:0000313" key="3">
    <source>
        <dbReference type="Proteomes" id="UP000441455"/>
    </source>
</evidence>
<dbReference type="GO" id="GO:0005737">
    <property type="term" value="C:cytoplasm"/>
    <property type="evidence" value="ECO:0007669"/>
    <property type="project" value="TreeGrafter"/>
</dbReference>